<feature type="domain" description="Glycosyl transferase family 25" evidence="1">
    <location>
        <begin position="9"/>
        <end position="206"/>
    </location>
</feature>
<organism evidence="2 3">
    <name type="scientific">Gallibacterium genomosp. 3</name>
    <dbReference type="NCBI Taxonomy" id="505345"/>
    <lineage>
        <taxon>Bacteria</taxon>
        <taxon>Pseudomonadati</taxon>
        <taxon>Pseudomonadota</taxon>
        <taxon>Gammaproteobacteria</taxon>
        <taxon>Pasteurellales</taxon>
        <taxon>Pasteurellaceae</taxon>
        <taxon>Gallibacterium</taxon>
    </lineage>
</organism>
<dbReference type="AlphaFoldDB" id="A0A1A7PQH5"/>
<evidence type="ECO:0000259" key="1">
    <source>
        <dbReference type="Pfam" id="PF01755"/>
    </source>
</evidence>
<accession>A0A1A7PQH5</accession>
<comment type="caution">
    <text evidence="2">The sequence shown here is derived from an EMBL/GenBank/DDBJ whole genome shotgun (WGS) entry which is preliminary data.</text>
</comment>
<dbReference type="EMBL" id="JTJR01000026">
    <property type="protein sequence ID" value="OBX04309.1"/>
    <property type="molecule type" value="Genomic_DNA"/>
</dbReference>
<name>A0A1A7PQH5_9PAST</name>
<evidence type="ECO:0000313" key="2">
    <source>
        <dbReference type="EMBL" id="OBX04309.1"/>
    </source>
</evidence>
<dbReference type="InterPro" id="IPR002654">
    <property type="entry name" value="Glyco_trans_25"/>
</dbReference>
<dbReference type="RefSeq" id="WP_065237437.1">
    <property type="nucleotide sequence ID" value="NZ_JTJR01000026.1"/>
</dbReference>
<sequence>MIKSNLYQKWVLSLDSATKRRELFFSQEYAKSFLIHTAIDAKKNEHTLIKQFDFSKAKKLYNRTLSLGEAACTLSHINIWRKLAEDEVAKFAIICEDDALFSDNYFILFNIIEDWIRTNRINDIGFIIFGESKVKSYKGKLKYRIGYPMQFYPKIYKITDNQNRINKICVGELAKNYMCGTVGYIISNLCAKELIKYDKPYWLADDFEEIKRIIEDQTRKEIGIWHIYPRLVRERNNIVSTLEIERKKEQKNSWGFFKYKVWTYIKFLLKCPLIYFFLRWKVMNQANKRAEIVLKDQINKNE</sequence>
<dbReference type="CDD" id="cd06532">
    <property type="entry name" value="Glyco_transf_25"/>
    <property type="match status" value="1"/>
</dbReference>
<reference evidence="2 3" key="1">
    <citation type="submission" date="2014-11" db="EMBL/GenBank/DDBJ databases">
        <title>Pan-genome of Gallibacterium spp.</title>
        <authorList>
            <person name="Kudirkiene E."/>
            <person name="Bojesen A.M."/>
        </authorList>
    </citation>
    <scope>NUCLEOTIDE SEQUENCE [LARGE SCALE GENOMIC DNA]</scope>
    <source>
        <strain evidence="2 3">59/S3/89</strain>
    </source>
</reference>
<proteinExistence type="predicted"/>
<gene>
    <name evidence="2" type="ORF">QV06_06530</name>
</gene>
<protein>
    <recommendedName>
        <fullName evidence="1">Glycosyl transferase family 25 domain-containing protein</fullName>
    </recommendedName>
</protein>
<dbReference type="Proteomes" id="UP000092626">
    <property type="component" value="Unassembled WGS sequence"/>
</dbReference>
<evidence type="ECO:0000313" key="3">
    <source>
        <dbReference type="Proteomes" id="UP000092626"/>
    </source>
</evidence>
<dbReference type="Pfam" id="PF01755">
    <property type="entry name" value="Glyco_transf_25"/>
    <property type="match status" value="1"/>
</dbReference>
<dbReference type="STRING" id="505345.QV06_06530"/>